<evidence type="ECO:0000313" key="1">
    <source>
        <dbReference type="EMBL" id="MFC4335172.1"/>
    </source>
</evidence>
<sequence length="296" mass="33141">MTGTYSCSFCGTVNRVPPQPCIDECSHCGTIRSPGLGRQPSPDPEWLLADCDEPSEEFPSYHCPACAYDYFTGAGSCPLCGADTPAGLESRSVVTSARCTPFTVDSGSAYESIPRPRRWLSGGPEELRPTYLPYWLWTGEYRFSYTADRSHTRWTKKSLLARPRRHVDKSTETGCDRRPLQNMYPATSAFPRLDLSAMASRAYPSLSALERDDWNDCVLPDIKPGDAFVGVKDRVNRVLHNELSVESARTETTGLRVSLEFTHLRYQLIYLSFWLLTGSRRHEATLVPAWRAPGAD</sequence>
<name>A0ABV8TWX0_9ACTN</name>
<dbReference type="EMBL" id="JBHSDK010000012">
    <property type="protein sequence ID" value="MFC4335172.1"/>
    <property type="molecule type" value="Genomic_DNA"/>
</dbReference>
<comment type="caution">
    <text evidence="1">The sequence shown here is derived from an EMBL/GenBank/DDBJ whole genome shotgun (WGS) entry which is preliminary data.</text>
</comment>
<keyword evidence="2" id="KW-1185">Reference proteome</keyword>
<accession>A0ABV8TWX0</accession>
<dbReference type="Proteomes" id="UP001595823">
    <property type="component" value="Unassembled WGS sequence"/>
</dbReference>
<gene>
    <name evidence="1" type="ORF">ACFPET_08165</name>
</gene>
<reference evidence="2" key="1">
    <citation type="journal article" date="2019" name="Int. J. Syst. Evol. Microbiol.">
        <title>The Global Catalogue of Microorganisms (GCM) 10K type strain sequencing project: providing services to taxonomists for standard genome sequencing and annotation.</title>
        <authorList>
            <consortium name="The Broad Institute Genomics Platform"/>
            <consortium name="The Broad Institute Genome Sequencing Center for Infectious Disease"/>
            <person name="Wu L."/>
            <person name="Ma J."/>
        </authorList>
    </citation>
    <scope>NUCLEOTIDE SEQUENCE [LARGE SCALE GENOMIC DNA]</scope>
    <source>
        <strain evidence="2">IBRC-M 10908</strain>
    </source>
</reference>
<protein>
    <submittedName>
        <fullName evidence="1">Uncharacterized protein</fullName>
    </submittedName>
</protein>
<dbReference type="RefSeq" id="WP_380619605.1">
    <property type="nucleotide sequence ID" value="NZ_JBHSDK010000012.1"/>
</dbReference>
<organism evidence="1 2">
    <name type="scientific">Salininema proteolyticum</name>
    <dbReference type="NCBI Taxonomy" id="1607685"/>
    <lineage>
        <taxon>Bacteria</taxon>
        <taxon>Bacillati</taxon>
        <taxon>Actinomycetota</taxon>
        <taxon>Actinomycetes</taxon>
        <taxon>Glycomycetales</taxon>
        <taxon>Glycomycetaceae</taxon>
        <taxon>Salininema</taxon>
    </lineage>
</organism>
<proteinExistence type="predicted"/>
<evidence type="ECO:0000313" key="2">
    <source>
        <dbReference type="Proteomes" id="UP001595823"/>
    </source>
</evidence>